<dbReference type="AlphaFoldDB" id="A0A6N0NV85"/>
<reference evidence="1 2" key="1">
    <citation type="submission" date="2020-02" db="EMBL/GenBank/DDBJ databases">
        <title>Comparative genome analysis reveals the metabolism and evolution of the thermophilic archaeal genus Metallosphaera.</title>
        <authorList>
            <person name="Jiang C."/>
        </authorList>
    </citation>
    <scope>NUCLEOTIDE SEQUENCE [LARGE SCALE GENOMIC DNA]</scope>
    <source>
        <strain evidence="1 2">Ric-A</strain>
    </source>
</reference>
<proteinExistence type="predicted"/>
<dbReference type="GeneID" id="55642339"/>
<organism evidence="1 2">
    <name type="scientific">Metallosphaera tengchongensis</name>
    <dbReference type="NCBI Taxonomy" id="1532350"/>
    <lineage>
        <taxon>Archaea</taxon>
        <taxon>Thermoproteota</taxon>
        <taxon>Thermoprotei</taxon>
        <taxon>Sulfolobales</taxon>
        <taxon>Sulfolobaceae</taxon>
        <taxon>Metallosphaera</taxon>
    </lineage>
</organism>
<sequence>MGELKGSITFRKVYVGISRELVKDTLSLCYRARSKRDGSDVFIYLSLFPISLTKGAVVEERDLGTLVKTLTTEYCCFKAMMVMNNRFLYKLFSNLLEE</sequence>
<name>A0A6N0NV85_9CREN</name>
<gene>
    <name evidence="1" type="ORF">GWK48_10310</name>
</gene>
<dbReference type="KEGG" id="mten:GWK48_10310"/>
<dbReference type="Proteomes" id="UP000509301">
    <property type="component" value="Chromosome"/>
</dbReference>
<accession>A0A6N0NV85</accession>
<dbReference type="EMBL" id="CP049074">
    <property type="protein sequence ID" value="QKR00726.1"/>
    <property type="molecule type" value="Genomic_DNA"/>
</dbReference>
<dbReference type="RefSeq" id="WP_174632027.1">
    <property type="nucleotide sequence ID" value="NZ_CP049074.1"/>
</dbReference>
<evidence type="ECO:0000313" key="2">
    <source>
        <dbReference type="Proteomes" id="UP000509301"/>
    </source>
</evidence>
<evidence type="ECO:0000313" key="1">
    <source>
        <dbReference type="EMBL" id="QKR00726.1"/>
    </source>
</evidence>
<keyword evidence="2" id="KW-1185">Reference proteome</keyword>
<protein>
    <submittedName>
        <fullName evidence="1">Uncharacterized protein</fullName>
    </submittedName>
</protein>